<keyword evidence="2 11" id="KW-0479">Metal-binding</keyword>
<keyword evidence="7" id="KW-0238">DNA-binding</keyword>
<proteinExistence type="predicted"/>
<dbReference type="PROSITE" id="PS00028">
    <property type="entry name" value="ZINC_FINGER_C2H2_1"/>
    <property type="match status" value="8"/>
</dbReference>
<feature type="binding site" evidence="11">
    <location>
        <position position="17"/>
    </location>
    <ligand>
        <name>Zn(2+)</name>
        <dbReference type="ChEBI" id="CHEBI:29105"/>
    </ligand>
</feature>
<dbReference type="PROSITE" id="PS50157">
    <property type="entry name" value="ZINC_FINGER_C2H2_2"/>
    <property type="match status" value="9"/>
</dbReference>
<dbReference type="AlphaFoldDB" id="A0A6J2JR99"/>
<keyword evidence="14" id="KW-1185">Reference proteome</keyword>
<feature type="domain" description="C2H2-type" evidence="12">
    <location>
        <begin position="420"/>
        <end position="447"/>
    </location>
</feature>
<dbReference type="OrthoDB" id="8113227at2759"/>
<feature type="domain" description="C2H2-type" evidence="12">
    <location>
        <begin position="306"/>
        <end position="334"/>
    </location>
</feature>
<dbReference type="SMART" id="SM00355">
    <property type="entry name" value="ZnF_C2H2"/>
    <property type="match status" value="9"/>
</dbReference>
<keyword evidence="3" id="KW-0677">Repeat</keyword>
<reference evidence="15" key="1">
    <citation type="submission" date="2025-08" db="UniProtKB">
        <authorList>
            <consortium name="RefSeq"/>
        </authorList>
    </citation>
    <scope>IDENTIFICATION</scope>
    <source>
        <tissue evidence="15">Silk gland</tissue>
    </source>
</reference>
<evidence type="ECO:0000256" key="7">
    <source>
        <dbReference type="ARBA" id="ARBA00023125"/>
    </source>
</evidence>
<gene>
    <name evidence="15" type="primary">LOC114244028</name>
</gene>
<dbReference type="FunFam" id="3.30.160.60:FF:001465">
    <property type="entry name" value="Zinc finger protein 560"/>
    <property type="match status" value="1"/>
</dbReference>
<evidence type="ECO:0000256" key="9">
    <source>
        <dbReference type="ARBA" id="ARBA00023242"/>
    </source>
</evidence>
<evidence type="ECO:0000259" key="12">
    <source>
        <dbReference type="PROSITE" id="PS50157"/>
    </source>
</evidence>
<dbReference type="Pfam" id="PF12874">
    <property type="entry name" value="zf-met"/>
    <property type="match status" value="1"/>
</dbReference>
<organism evidence="14 15">
    <name type="scientific">Bombyx mandarina</name>
    <name type="common">Wild silk moth</name>
    <name type="synonym">Wild silkworm</name>
    <dbReference type="NCBI Taxonomy" id="7092"/>
    <lineage>
        <taxon>Eukaryota</taxon>
        <taxon>Metazoa</taxon>
        <taxon>Ecdysozoa</taxon>
        <taxon>Arthropoda</taxon>
        <taxon>Hexapoda</taxon>
        <taxon>Insecta</taxon>
        <taxon>Pterygota</taxon>
        <taxon>Neoptera</taxon>
        <taxon>Endopterygota</taxon>
        <taxon>Lepidoptera</taxon>
        <taxon>Glossata</taxon>
        <taxon>Ditrysia</taxon>
        <taxon>Bombycoidea</taxon>
        <taxon>Bombycidae</taxon>
        <taxon>Bombycinae</taxon>
        <taxon>Bombyx</taxon>
    </lineage>
</organism>
<keyword evidence="6" id="KW-0805">Transcription regulation</keyword>
<keyword evidence="4 10" id="KW-0863">Zinc-finger</keyword>
<dbReference type="Gene3D" id="3.30.160.60">
    <property type="entry name" value="Classic Zinc Finger"/>
    <property type="match status" value="7"/>
</dbReference>
<accession>A0A6J2JR99</accession>
<dbReference type="GO" id="GO:0000978">
    <property type="term" value="F:RNA polymerase II cis-regulatory region sequence-specific DNA binding"/>
    <property type="evidence" value="ECO:0007669"/>
    <property type="project" value="TreeGrafter"/>
</dbReference>
<dbReference type="GO" id="GO:0001227">
    <property type="term" value="F:DNA-binding transcription repressor activity, RNA polymerase II-specific"/>
    <property type="evidence" value="ECO:0007669"/>
    <property type="project" value="TreeGrafter"/>
</dbReference>
<dbReference type="Pfam" id="PF00096">
    <property type="entry name" value="zf-C2H2"/>
    <property type="match status" value="6"/>
</dbReference>
<dbReference type="KEGG" id="bman:114244028"/>
<name>A0A6J2JR99_BOMMA</name>
<evidence type="ECO:0000313" key="15">
    <source>
        <dbReference type="RefSeq" id="XP_028031517.1"/>
    </source>
</evidence>
<dbReference type="GO" id="GO:0008270">
    <property type="term" value="F:zinc ion binding"/>
    <property type="evidence" value="ECO:0007669"/>
    <property type="project" value="UniProtKB-UniRule"/>
</dbReference>
<feature type="domain" description="C2H2-type" evidence="12">
    <location>
        <begin position="217"/>
        <end position="245"/>
    </location>
</feature>
<sequence>MSNNKKIAVMNEISKVCRACLTVCENTTYELFENVSADLFYYCTSIKLYKDEKLPKVICEICHKLLVQYSEFKNTCITSQNALLGLKKSVKNESTEADTSWDDDNDYGNLYIDKNENDEKRPNDYQNFVVKVENLHPEYGGLPLQDFNAETIVEDIKPKERKLKIQLKLQGNKRKKKNIVKQKNHFIFTCDICNKKFNYLDRFQAHKLEHEGKVTSIFCQPCNKTFVTWSGLRRHKENEHTQVKLESLKCKVCGKLSKNKHTLKVHERIHGERPLLMCDVCGKGFTTAVILKTHLETHNEHRERRFTCEQCGRKFLTQTVLHTHVARRHSDRRYICHVCDQPFIDKYNLAQHLIRHNSADRKYYKCDVCDKLISSQSNLTLHMRIHSGERPYNCTYCPKTFISRKNLREHIRTHTGERPYRCAVCDQEFSQSSSMKRHSKIHERQITTN</sequence>
<dbReference type="Proteomes" id="UP000504629">
    <property type="component" value="Unplaced"/>
</dbReference>
<evidence type="ECO:0000256" key="5">
    <source>
        <dbReference type="ARBA" id="ARBA00022833"/>
    </source>
</evidence>
<keyword evidence="9" id="KW-0539">Nucleus</keyword>
<dbReference type="RefSeq" id="XP_028031517.1">
    <property type="nucleotide sequence ID" value="XM_028175716.1"/>
</dbReference>
<dbReference type="SUPFAM" id="SSF57716">
    <property type="entry name" value="Glucocorticoid receptor-like (DNA-binding domain)"/>
    <property type="match status" value="1"/>
</dbReference>
<evidence type="ECO:0000256" key="6">
    <source>
        <dbReference type="ARBA" id="ARBA00023015"/>
    </source>
</evidence>
<feature type="domain" description="C2H2-type" evidence="12">
    <location>
        <begin position="334"/>
        <end position="361"/>
    </location>
</feature>
<dbReference type="Gene3D" id="3.40.1800.20">
    <property type="match status" value="1"/>
</dbReference>
<dbReference type="PROSITE" id="PS51915">
    <property type="entry name" value="ZAD"/>
    <property type="match status" value="1"/>
</dbReference>
<evidence type="ECO:0000256" key="4">
    <source>
        <dbReference type="ARBA" id="ARBA00022771"/>
    </source>
</evidence>
<protein>
    <submittedName>
        <fullName evidence="15">Zinc finger protein 287-like</fullName>
    </submittedName>
</protein>
<evidence type="ECO:0000256" key="3">
    <source>
        <dbReference type="ARBA" id="ARBA00022737"/>
    </source>
</evidence>
<evidence type="ECO:0000256" key="10">
    <source>
        <dbReference type="PROSITE-ProRule" id="PRU00042"/>
    </source>
</evidence>
<dbReference type="PANTHER" id="PTHR24399">
    <property type="entry name" value="ZINC FINGER AND BTB DOMAIN-CONTAINING"/>
    <property type="match status" value="1"/>
</dbReference>
<evidence type="ECO:0000259" key="13">
    <source>
        <dbReference type="PROSITE" id="PS51915"/>
    </source>
</evidence>
<dbReference type="SUPFAM" id="SSF57667">
    <property type="entry name" value="beta-beta-alpha zinc fingers"/>
    <property type="match status" value="5"/>
</dbReference>
<dbReference type="FunFam" id="3.30.160.60:FF:000557">
    <property type="entry name" value="zinc finger and SCAN domain-containing protein 29"/>
    <property type="match status" value="1"/>
</dbReference>
<keyword evidence="8" id="KW-0804">Transcription</keyword>
<dbReference type="GO" id="GO:0005654">
    <property type="term" value="C:nucleoplasm"/>
    <property type="evidence" value="ECO:0007669"/>
    <property type="project" value="TreeGrafter"/>
</dbReference>
<feature type="domain" description="C2H2-type" evidence="12">
    <location>
        <begin position="248"/>
        <end position="270"/>
    </location>
</feature>
<evidence type="ECO:0000256" key="2">
    <source>
        <dbReference type="ARBA" id="ARBA00022723"/>
    </source>
</evidence>
<dbReference type="InterPro" id="IPR036236">
    <property type="entry name" value="Znf_C2H2_sf"/>
</dbReference>
<dbReference type="PANTHER" id="PTHR24399:SF70">
    <property type="entry name" value="C2H2-TYPE DOMAIN-CONTAINING PROTEIN"/>
    <property type="match status" value="1"/>
</dbReference>
<dbReference type="FunFam" id="3.30.160.60:FF:000744">
    <property type="entry name" value="zinc finger E-box-binding homeobox 1"/>
    <property type="match status" value="1"/>
</dbReference>
<evidence type="ECO:0000256" key="11">
    <source>
        <dbReference type="PROSITE-ProRule" id="PRU01263"/>
    </source>
</evidence>
<feature type="domain" description="ZAD" evidence="13">
    <location>
        <begin position="15"/>
        <end position="86"/>
    </location>
</feature>
<feature type="binding site" evidence="11">
    <location>
        <position position="62"/>
    </location>
    <ligand>
        <name>Zn(2+)</name>
        <dbReference type="ChEBI" id="CHEBI:29105"/>
    </ligand>
</feature>
<evidence type="ECO:0000256" key="8">
    <source>
        <dbReference type="ARBA" id="ARBA00023163"/>
    </source>
</evidence>
<dbReference type="InterPro" id="IPR012934">
    <property type="entry name" value="Znf_AD"/>
</dbReference>
<feature type="domain" description="C2H2-type" evidence="12">
    <location>
        <begin position="276"/>
        <end position="303"/>
    </location>
</feature>
<dbReference type="Pfam" id="PF07776">
    <property type="entry name" value="zf-AD"/>
    <property type="match status" value="1"/>
</dbReference>
<feature type="domain" description="C2H2-type" evidence="12">
    <location>
        <begin position="364"/>
        <end position="391"/>
    </location>
</feature>
<feature type="domain" description="C2H2-type" evidence="12">
    <location>
        <begin position="188"/>
        <end position="215"/>
    </location>
</feature>
<comment type="subcellular location">
    <subcellularLocation>
        <location evidence="1">Nucleus</location>
    </subcellularLocation>
</comment>
<dbReference type="InterPro" id="IPR013087">
    <property type="entry name" value="Znf_C2H2_type"/>
</dbReference>
<keyword evidence="5 11" id="KW-0862">Zinc</keyword>
<dbReference type="SMART" id="SM00868">
    <property type="entry name" value="zf-AD"/>
    <property type="match status" value="1"/>
</dbReference>
<evidence type="ECO:0000313" key="14">
    <source>
        <dbReference type="Proteomes" id="UP000504629"/>
    </source>
</evidence>
<feature type="binding site" evidence="11">
    <location>
        <position position="59"/>
    </location>
    <ligand>
        <name>Zn(2+)</name>
        <dbReference type="ChEBI" id="CHEBI:29105"/>
    </ligand>
</feature>
<dbReference type="Pfam" id="PF13912">
    <property type="entry name" value="zf-C2H2_6"/>
    <property type="match status" value="1"/>
</dbReference>
<dbReference type="GeneID" id="114244028"/>
<evidence type="ECO:0000256" key="1">
    <source>
        <dbReference type="ARBA" id="ARBA00004123"/>
    </source>
</evidence>
<feature type="binding site" evidence="11">
    <location>
        <position position="20"/>
    </location>
    <ligand>
        <name>Zn(2+)</name>
        <dbReference type="ChEBI" id="CHEBI:29105"/>
    </ligand>
</feature>
<feature type="domain" description="C2H2-type" evidence="12">
    <location>
        <begin position="392"/>
        <end position="419"/>
    </location>
</feature>